<dbReference type="InterPro" id="IPR027417">
    <property type="entry name" value="P-loop_NTPase"/>
</dbReference>
<accession>A0ABC8JN69</accession>
<name>A0ABC8JN69_ERUVS</name>
<dbReference type="EMBL" id="CAKOAT010126266">
    <property type="protein sequence ID" value="CAH8334779.1"/>
    <property type="molecule type" value="Genomic_DNA"/>
</dbReference>
<evidence type="ECO:0000256" key="7">
    <source>
        <dbReference type="ARBA" id="ARBA00022840"/>
    </source>
</evidence>
<dbReference type="Gene3D" id="3.40.50.300">
    <property type="entry name" value="P-loop containing nucleotide triphosphate hydrolases"/>
    <property type="match status" value="1"/>
</dbReference>
<dbReference type="AlphaFoldDB" id="A0ABC8JN69"/>
<dbReference type="GO" id="GO:0004386">
    <property type="term" value="F:helicase activity"/>
    <property type="evidence" value="ECO:0007669"/>
    <property type="project" value="UniProtKB-KW"/>
</dbReference>
<dbReference type="PANTHER" id="PTHR45626:SF22">
    <property type="entry name" value="DNA REPAIR PROTEIN RAD5"/>
    <property type="match status" value="1"/>
</dbReference>
<dbReference type="SUPFAM" id="SSF52540">
    <property type="entry name" value="P-loop containing nucleoside triphosphate hydrolases"/>
    <property type="match status" value="1"/>
</dbReference>
<keyword evidence="1" id="KW-0479">Metal-binding</keyword>
<protein>
    <recommendedName>
        <fullName evidence="9">RING-type domain-containing protein</fullName>
    </recommendedName>
</protein>
<evidence type="ECO:0000256" key="4">
    <source>
        <dbReference type="ARBA" id="ARBA00022801"/>
    </source>
</evidence>
<evidence type="ECO:0000313" key="10">
    <source>
        <dbReference type="EMBL" id="CAH8334779.1"/>
    </source>
</evidence>
<dbReference type="GO" id="GO:0016787">
    <property type="term" value="F:hydrolase activity"/>
    <property type="evidence" value="ECO:0007669"/>
    <property type="project" value="UniProtKB-KW"/>
</dbReference>
<proteinExistence type="predicted"/>
<evidence type="ECO:0000256" key="3">
    <source>
        <dbReference type="ARBA" id="ARBA00022771"/>
    </source>
</evidence>
<dbReference type="InterPro" id="IPR050628">
    <property type="entry name" value="SNF2_RAD54_helicase_TF"/>
</dbReference>
<dbReference type="Gene3D" id="3.30.40.10">
    <property type="entry name" value="Zinc/RING finger domain, C3HC4 (zinc finger)"/>
    <property type="match status" value="1"/>
</dbReference>
<reference evidence="10 11" key="1">
    <citation type="submission" date="2022-03" db="EMBL/GenBank/DDBJ databases">
        <authorList>
            <person name="Macdonald S."/>
            <person name="Ahmed S."/>
            <person name="Newling K."/>
        </authorList>
    </citation>
    <scope>NUCLEOTIDE SEQUENCE [LARGE SCALE GENOMIC DNA]</scope>
</reference>
<dbReference type="InterPro" id="IPR018957">
    <property type="entry name" value="Znf_C3HC4_RING-type"/>
</dbReference>
<keyword evidence="7" id="KW-0067">ATP-binding</keyword>
<evidence type="ECO:0000256" key="5">
    <source>
        <dbReference type="ARBA" id="ARBA00022806"/>
    </source>
</evidence>
<evidence type="ECO:0000256" key="1">
    <source>
        <dbReference type="ARBA" id="ARBA00022723"/>
    </source>
</evidence>
<evidence type="ECO:0000256" key="2">
    <source>
        <dbReference type="ARBA" id="ARBA00022741"/>
    </source>
</evidence>
<dbReference type="PROSITE" id="PS50089">
    <property type="entry name" value="ZF_RING_2"/>
    <property type="match status" value="1"/>
</dbReference>
<feature type="domain" description="RING-type" evidence="9">
    <location>
        <begin position="200"/>
        <end position="240"/>
    </location>
</feature>
<evidence type="ECO:0000259" key="9">
    <source>
        <dbReference type="PROSITE" id="PS50089"/>
    </source>
</evidence>
<organism evidence="10 11">
    <name type="scientific">Eruca vesicaria subsp. sativa</name>
    <name type="common">Garden rocket</name>
    <name type="synonym">Eruca sativa</name>
    <dbReference type="NCBI Taxonomy" id="29727"/>
    <lineage>
        <taxon>Eukaryota</taxon>
        <taxon>Viridiplantae</taxon>
        <taxon>Streptophyta</taxon>
        <taxon>Embryophyta</taxon>
        <taxon>Tracheophyta</taxon>
        <taxon>Spermatophyta</taxon>
        <taxon>Magnoliopsida</taxon>
        <taxon>eudicotyledons</taxon>
        <taxon>Gunneridae</taxon>
        <taxon>Pentapetalae</taxon>
        <taxon>rosids</taxon>
        <taxon>malvids</taxon>
        <taxon>Brassicales</taxon>
        <taxon>Brassicaceae</taxon>
        <taxon>Brassiceae</taxon>
        <taxon>Eruca</taxon>
    </lineage>
</organism>
<keyword evidence="11" id="KW-1185">Reference proteome</keyword>
<keyword evidence="3 8" id="KW-0863">Zinc-finger</keyword>
<dbReference type="GO" id="GO:0005524">
    <property type="term" value="F:ATP binding"/>
    <property type="evidence" value="ECO:0007669"/>
    <property type="project" value="UniProtKB-KW"/>
</dbReference>
<evidence type="ECO:0000256" key="6">
    <source>
        <dbReference type="ARBA" id="ARBA00022833"/>
    </source>
</evidence>
<dbReference type="PROSITE" id="PS00518">
    <property type="entry name" value="ZF_RING_1"/>
    <property type="match status" value="1"/>
</dbReference>
<dbReference type="InterPro" id="IPR001841">
    <property type="entry name" value="Znf_RING"/>
</dbReference>
<dbReference type="SMART" id="SM00184">
    <property type="entry name" value="RING"/>
    <property type="match status" value="1"/>
</dbReference>
<gene>
    <name evidence="10" type="ORF">ERUC_LOCUS13384</name>
</gene>
<dbReference type="InterPro" id="IPR013083">
    <property type="entry name" value="Znf_RING/FYVE/PHD"/>
</dbReference>
<comment type="caution">
    <text evidence="10">The sequence shown here is derived from an EMBL/GenBank/DDBJ whole genome shotgun (WGS) entry which is preliminary data.</text>
</comment>
<evidence type="ECO:0000256" key="8">
    <source>
        <dbReference type="PROSITE-ProRule" id="PRU00175"/>
    </source>
</evidence>
<evidence type="ECO:0000313" key="11">
    <source>
        <dbReference type="Proteomes" id="UP001642260"/>
    </source>
</evidence>
<dbReference type="Proteomes" id="UP001642260">
    <property type="component" value="Unassembled WGS sequence"/>
</dbReference>
<keyword evidence="4" id="KW-0378">Hydrolase</keyword>
<dbReference type="Pfam" id="PF00097">
    <property type="entry name" value="zf-C3HC4"/>
    <property type="match status" value="1"/>
</dbReference>
<dbReference type="PANTHER" id="PTHR45626">
    <property type="entry name" value="TRANSCRIPTION TERMINATION FACTOR 2-RELATED"/>
    <property type="match status" value="1"/>
</dbReference>
<dbReference type="GO" id="GO:0008270">
    <property type="term" value="F:zinc ion binding"/>
    <property type="evidence" value="ECO:0007669"/>
    <property type="project" value="UniProtKB-KW"/>
</dbReference>
<keyword evidence="6" id="KW-0862">Zinc</keyword>
<keyword evidence="2" id="KW-0547">Nucleotide-binding</keyword>
<sequence length="319" mass="36332">MTKKVDDVLIPFDFSVTISSPPFGESGISYKLPSAPFEFQFSYSETPKAKPVGIREPAFMPLDPPTMPRQINGELPPRWDGPNGTVVWVNKPKEWTSFTVSDKLRRIVKVKKVQFDQFVAQGRVLHNYANILELLLRLRQCCNHPFLFMSRADSQQYADLDSLARRFLDNNSDSVSQKAPSRAYIEEVIQDIRDGNIKECPICLESADDPILTPCAHKMCRECLLTSWRSTSCGLLPICRTVLKKTELISCPTESIFRVDVVKNWKESSKVSELIKCLEKIRMSGSGTGEKSIVFSQWTSFLDLLEIPLRKRGWSCWNT</sequence>
<keyword evidence="5" id="KW-0347">Helicase</keyword>
<dbReference type="SUPFAM" id="SSF57850">
    <property type="entry name" value="RING/U-box"/>
    <property type="match status" value="1"/>
</dbReference>
<dbReference type="InterPro" id="IPR017907">
    <property type="entry name" value="Znf_RING_CS"/>
</dbReference>